<dbReference type="Proteomes" id="UP000069705">
    <property type="component" value="Unassembled WGS sequence"/>
</dbReference>
<dbReference type="InterPro" id="IPR008753">
    <property type="entry name" value="Peptidase_M13_N"/>
</dbReference>
<dbReference type="GO" id="GO:0004222">
    <property type="term" value="F:metalloendopeptidase activity"/>
    <property type="evidence" value="ECO:0007669"/>
    <property type="project" value="InterPro"/>
</dbReference>
<evidence type="ECO:0000256" key="6">
    <source>
        <dbReference type="ARBA" id="ARBA00022833"/>
    </source>
</evidence>
<keyword evidence="4" id="KW-0479">Metal-binding</keyword>
<dbReference type="PANTHER" id="PTHR11733:SF167">
    <property type="entry name" value="FI17812P1-RELATED"/>
    <property type="match status" value="1"/>
</dbReference>
<comment type="similarity">
    <text evidence="2">Belongs to the peptidase M13 family.</text>
</comment>
<dbReference type="GO" id="GO:0005886">
    <property type="term" value="C:plasma membrane"/>
    <property type="evidence" value="ECO:0007669"/>
    <property type="project" value="TreeGrafter"/>
</dbReference>
<name>A0A100WX83_MYCFO</name>
<dbReference type="Gene3D" id="3.40.390.10">
    <property type="entry name" value="Collagenase (Catalytic Domain)"/>
    <property type="match status" value="1"/>
</dbReference>
<evidence type="ECO:0000256" key="4">
    <source>
        <dbReference type="ARBA" id="ARBA00022723"/>
    </source>
</evidence>
<dbReference type="Pfam" id="PF05649">
    <property type="entry name" value="Peptidase_M13_N"/>
    <property type="match status" value="1"/>
</dbReference>
<comment type="cofactor">
    <cofactor evidence="1">
        <name>Zn(2+)</name>
        <dbReference type="ChEBI" id="CHEBI:29105"/>
    </cofactor>
</comment>
<reference evidence="10 11" key="1">
    <citation type="journal article" date="2016" name="Genome Announc.">
        <title>Draft Genome Sequences of Five Rapidly Growing Mycobacterium Species, M. thermoresistibile, M. fortuitum subsp. acetamidolyticum, M. canariasense, M. brisbanense, and M. novocastrense.</title>
        <authorList>
            <person name="Katahira K."/>
            <person name="Ogura Y."/>
            <person name="Gotoh Y."/>
            <person name="Hayashi T."/>
        </authorList>
    </citation>
    <scope>NUCLEOTIDE SEQUENCE [LARGE SCALE GENOMIC DNA]</scope>
    <source>
        <strain evidence="10 11">JCM6368</strain>
    </source>
</reference>
<evidence type="ECO:0000256" key="3">
    <source>
        <dbReference type="ARBA" id="ARBA00022670"/>
    </source>
</evidence>
<dbReference type="InterPro" id="IPR000718">
    <property type="entry name" value="Peptidase_M13"/>
</dbReference>
<feature type="domain" description="Peptidase M13 C-terminal" evidence="8">
    <location>
        <begin position="453"/>
        <end position="657"/>
    </location>
</feature>
<dbReference type="PANTHER" id="PTHR11733">
    <property type="entry name" value="ZINC METALLOPROTEASE FAMILY M13 NEPRILYSIN-RELATED"/>
    <property type="match status" value="1"/>
</dbReference>
<dbReference type="EMBL" id="BCSZ01000065">
    <property type="protein sequence ID" value="GAT06035.1"/>
    <property type="molecule type" value="Genomic_DNA"/>
</dbReference>
<dbReference type="InterPro" id="IPR024079">
    <property type="entry name" value="MetalloPept_cat_dom_sf"/>
</dbReference>
<evidence type="ECO:0000256" key="2">
    <source>
        <dbReference type="ARBA" id="ARBA00007357"/>
    </source>
</evidence>
<dbReference type="GO" id="GO:0016485">
    <property type="term" value="P:protein processing"/>
    <property type="evidence" value="ECO:0007669"/>
    <property type="project" value="TreeGrafter"/>
</dbReference>
<feature type="domain" description="Peptidase M13 N-terminal" evidence="9">
    <location>
        <begin position="21"/>
        <end position="401"/>
    </location>
</feature>
<evidence type="ECO:0000256" key="7">
    <source>
        <dbReference type="ARBA" id="ARBA00023049"/>
    </source>
</evidence>
<dbReference type="CDD" id="cd08662">
    <property type="entry name" value="M13"/>
    <property type="match status" value="1"/>
</dbReference>
<gene>
    <name evidence="10" type="ORF">RMCFA_6146</name>
</gene>
<sequence>MTVEAIKSGIDLSHVDPQARPQDDLFGHVNGRWLTDYEIPADRATDGAFRLLHDRAEEQIRDIITQAAESGAAAGTDEQRIGDLYASFMDEQTIAARGLAPLLAELALIDGAADRDALAAVLGGLERTGVSGGAGVYVDTDSKDSTRYLLHMSQSGLGLPDESYYRDEQHAEILAAYPGHIARMFALVYGDTAGDPADTAARIVALESKLAASHWDVVKRRDADLTYNLRTFADLSGDAPGFDWTGWLGALGTTPEKVSEMVLRQPDYVTAFAALWASEDLEDWKAWTRWRLIHSRAGLLTDDLVAENFDFYGRTLSGTEQNRDRWKRGVSLVEGLMGDALGKLYVAKYFPPEAKARMDELVANLREAYRVSINELDWMTPETRAKALVKLDKFTPKIGYPARWRDYSALVVERDDLYGNYRRGHVVNSDRELAKLGGPVDRDEWFMTPQTVNAYYNPGMNEIVFPAAILQPPFFDADADDAANYGGIGAVIGHEIGHGFDDQGAKYDGDGNLVDWWTDADRAEFGVRTKALIDQYEKFTPRALDASHHVNGAFTVGENIGDLGGLSIALLAYELSLKGQEAPVIDGLTGVQRVYFGWAQVWRTKSRDAEAIRRLAVDPHSPPEFRCNGVIRNIDSFYEAFDVSETDELYLDPAERVRIWN</sequence>
<dbReference type="Pfam" id="PF01431">
    <property type="entry name" value="Peptidase_M13"/>
    <property type="match status" value="1"/>
</dbReference>
<keyword evidence="5" id="KW-0378">Hydrolase</keyword>
<organism evidence="10 11">
    <name type="scientific">Mycolicibacterium fortuitum subsp. acetamidolyticum</name>
    <dbReference type="NCBI Taxonomy" id="144550"/>
    <lineage>
        <taxon>Bacteria</taxon>
        <taxon>Bacillati</taxon>
        <taxon>Actinomycetota</taxon>
        <taxon>Actinomycetes</taxon>
        <taxon>Mycobacteriales</taxon>
        <taxon>Mycobacteriaceae</taxon>
        <taxon>Mycolicibacterium</taxon>
    </lineage>
</organism>
<dbReference type="InterPro" id="IPR018497">
    <property type="entry name" value="Peptidase_M13_C"/>
</dbReference>
<dbReference type="GO" id="GO:0046872">
    <property type="term" value="F:metal ion binding"/>
    <property type="evidence" value="ECO:0007669"/>
    <property type="project" value="UniProtKB-KW"/>
</dbReference>
<dbReference type="AlphaFoldDB" id="A0A100WX83"/>
<dbReference type="Gene3D" id="1.10.1380.10">
    <property type="entry name" value="Neutral endopeptidase , domain2"/>
    <property type="match status" value="1"/>
</dbReference>
<dbReference type="PROSITE" id="PS51885">
    <property type="entry name" value="NEPRILYSIN"/>
    <property type="match status" value="1"/>
</dbReference>
<comment type="caution">
    <text evidence="10">The sequence shown here is derived from an EMBL/GenBank/DDBJ whole genome shotgun (WGS) entry which is preliminary data.</text>
</comment>
<keyword evidence="7 10" id="KW-0482">Metalloprotease</keyword>
<evidence type="ECO:0000256" key="1">
    <source>
        <dbReference type="ARBA" id="ARBA00001947"/>
    </source>
</evidence>
<accession>A0A100WX83</accession>
<reference evidence="11" key="2">
    <citation type="submission" date="2016-02" db="EMBL/GenBank/DDBJ databases">
        <title>Draft genome sequence of five rapidly growing Mycobacterium species.</title>
        <authorList>
            <person name="Katahira K."/>
            <person name="Gotou Y."/>
            <person name="Iida K."/>
            <person name="Ogura Y."/>
            <person name="Hayashi T."/>
        </authorList>
    </citation>
    <scope>NUCLEOTIDE SEQUENCE [LARGE SCALE GENOMIC DNA]</scope>
    <source>
        <strain evidence="11">JCM6368</strain>
    </source>
</reference>
<evidence type="ECO:0000256" key="5">
    <source>
        <dbReference type="ARBA" id="ARBA00022801"/>
    </source>
</evidence>
<dbReference type="RefSeq" id="WP_061265467.1">
    <property type="nucleotide sequence ID" value="NZ_BCSZ01000065.1"/>
</dbReference>
<dbReference type="PRINTS" id="PR00786">
    <property type="entry name" value="NEPRILYSIN"/>
</dbReference>
<dbReference type="InterPro" id="IPR042089">
    <property type="entry name" value="Peptidase_M13_dom_2"/>
</dbReference>
<evidence type="ECO:0000259" key="9">
    <source>
        <dbReference type="Pfam" id="PF05649"/>
    </source>
</evidence>
<evidence type="ECO:0000259" key="8">
    <source>
        <dbReference type="Pfam" id="PF01431"/>
    </source>
</evidence>
<protein>
    <submittedName>
        <fullName evidence="10">Zinc metalloprotease</fullName>
    </submittedName>
</protein>
<evidence type="ECO:0000313" key="10">
    <source>
        <dbReference type="EMBL" id="GAT06035.1"/>
    </source>
</evidence>
<evidence type="ECO:0000313" key="11">
    <source>
        <dbReference type="Proteomes" id="UP000069705"/>
    </source>
</evidence>
<dbReference type="SUPFAM" id="SSF55486">
    <property type="entry name" value="Metalloproteases ('zincins'), catalytic domain"/>
    <property type="match status" value="1"/>
</dbReference>
<keyword evidence="6" id="KW-0862">Zinc</keyword>
<proteinExistence type="inferred from homology"/>
<keyword evidence="3 10" id="KW-0645">Protease</keyword>